<accession>A0ABU0KVP4</accession>
<name>A0ABU0KVP4_9BACL</name>
<sequence>MVFTSQSLKRNEIRIQHRHFFQTAVQQDYAFLECVENYRTIIWVINVFIAALR</sequence>
<reference evidence="1 2" key="1">
    <citation type="submission" date="2023-07" db="EMBL/GenBank/DDBJ databases">
        <title>Genomic Encyclopedia of Type Strains, Phase IV (KMG-IV): sequencing the most valuable type-strain genomes for metagenomic binning, comparative biology and taxonomic classification.</title>
        <authorList>
            <person name="Goeker M."/>
        </authorList>
    </citation>
    <scope>NUCLEOTIDE SEQUENCE [LARGE SCALE GENOMIC DNA]</scope>
    <source>
        <strain evidence="1 2">DSM 14914</strain>
    </source>
</reference>
<protein>
    <submittedName>
        <fullName evidence="1">Uncharacterized protein</fullName>
    </submittedName>
</protein>
<comment type="caution">
    <text evidence="1">The sequence shown here is derived from an EMBL/GenBank/DDBJ whole genome shotgun (WGS) entry which is preliminary data.</text>
</comment>
<keyword evidence="2" id="KW-1185">Reference proteome</keyword>
<evidence type="ECO:0000313" key="2">
    <source>
        <dbReference type="Proteomes" id="UP001242811"/>
    </source>
</evidence>
<organism evidence="1 2">
    <name type="scientific">Paenibacillus brasilensis</name>
    <dbReference type="NCBI Taxonomy" id="128574"/>
    <lineage>
        <taxon>Bacteria</taxon>
        <taxon>Bacillati</taxon>
        <taxon>Bacillota</taxon>
        <taxon>Bacilli</taxon>
        <taxon>Bacillales</taxon>
        <taxon>Paenibacillaceae</taxon>
        <taxon>Paenibacillus</taxon>
    </lineage>
</organism>
<proteinExistence type="predicted"/>
<dbReference type="Proteomes" id="UP001242811">
    <property type="component" value="Unassembled WGS sequence"/>
</dbReference>
<evidence type="ECO:0000313" key="1">
    <source>
        <dbReference type="EMBL" id="MDQ0493504.1"/>
    </source>
</evidence>
<gene>
    <name evidence="1" type="ORF">QOZ95_001662</name>
</gene>
<dbReference type="EMBL" id="JAUSWA010000007">
    <property type="protein sequence ID" value="MDQ0493504.1"/>
    <property type="molecule type" value="Genomic_DNA"/>
</dbReference>